<organism evidence="1 2">
    <name type="scientific">Geodermatophilus normandii</name>
    <dbReference type="NCBI Taxonomy" id="1137989"/>
    <lineage>
        <taxon>Bacteria</taxon>
        <taxon>Bacillati</taxon>
        <taxon>Actinomycetota</taxon>
        <taxon>Actinomycetes</taxon>
        <taxon>Geodermatophilales</taxon>
        <taxon>Geodermatophilaceae</taxon>
        <taxon>Geodermatophilus</taxon>
    </lineage>
</organism>
<accession>A0A317QNJ7</accession>
<sequence length="90" mass="9909">MPARRPEDRSVIASIAAHSSWANTADPAARTANARRAFRDRFEREADPDGVLPPAERARRAEHLRKAHFKRLALKSAQVRRQTPASGGGA</sequence>
<proteinExistence type="predicted"/>
<evidence type="ECO:0000313" key="2">
    <source>
        <dbReference type="Proteomes" id="UP000246661"/>
    </source>
</evidence>
<comment type="caution">
    <text evidence="1">The sequence shown here is derived from an EMBL/GenBank/DDBJ whole genome shotgun (WGS) entry which is preliminary data.</text>
</comment>
<protein>
    <submittedName>
        <fullName evidence="1">Uncharacterized protein</fullName>
    </submittedName>
</protein>
<dbReference type="EMBL" id="QGTX01000001">
    <property type="protein sequence ID" value="PWW24922.1"/>
    <property type="molecule type" value="Genomic_DNA"/>
</dbReference>
<name>A0A317QNJ7_9ACTN</name>
<reference evidence="2" key="1">
    <citation type="submission" date="2018-05" db="EMBL/GenBank/DDBJ databases">
        <authorList>
            <person name="Klenk H.-P."/>
            <person name="Huntemann M."/>
            <person name="Clum A."/>
            <person name="Pillay M."/>
            <person name="Palaniappan K."/>
            <person name="Varghese N."/>
            <person name="Mikhailova N."/>
            <person name="Stamatis D."/>
            <person name="Reddy T."/>
            <person name="Daum C."/>
            <person name="Shapiro N."/>
            <person name="Ivanova N."/>
            <person name="Kyrpides N."/>
            <person name="Woyke T."/>
        </authorList>
    </citation>
    <scope>NUCLEOTIDE SEQUENCE [LARGE SCALE GENOMIC DNA]</scope>
    <source>
        <strain evidence="2">DSM 45417</strain>
    </source>
</reference>
<evidence type="ECO:0000313" key="1">
    <source>
        <dbReference type="EMBL" id="PWW24922.1"/>
    </source>
</evidence>
<dbReference type="RefSeq" id="WP_110006985.1">
    <property type="nucleotide sequence ID" value="NZ_QGTX01000001.1"/>
</dbReference>
<keyword evidence="2" id="KW-1185">Reference proteome</keyword>
<gene>
    <name evidence="1" type="ORF">JD79_04114</name>
</gene>
<dbReference type="AlphaFoldDB" id="A0A317QNJ7"/>
<dbReference type="OrthoDB" id="3432435at2"/>
<dbReference type="Proteomes" id="UP000246661">
    <property type="component" value="Unassembled WGS sequence"/>
</dbReference>